<evidence type="ECO:0000256" key="3">
    <source>
        <dbReference type="SAM" id="SignalP"/>
    </source>
</evidence>
<comment type="caution">
    <text evidence="4">The sequence shown here is derived from an EMBL/GenBank/DDBJ whole genome shotgun (WGS) entry which is preliminary data.</text>
</comment>
<gene>
    <name evidence="4" type="ORF">QUG98_08420</name>
</gene>
<name>A0ABT7TFW2_9MICO</name>
<feature type="region of interest" description="Disordered" evidence="1">
    <location>
        <begin position="42"/>
        <end position="139"/>
    </location>
</feature>
<reference evidence="4 5" key="1">
    <citation type="submission" date="2023-06" db="EMBL/GenBank/DDBJ databases">
        <authorList>
            <person name="Feng G."/>
            <person name="Li J."/>
            <person name="Zhu H."/>
        </authorList>
    </citation>
    <scope>NUCLEOTIDE SEQUENCE [LARGE SCALE GENOMIC DNA]</scope>
    <source>
        <strain evidence="4 5">RHCJP20</strain>
    </source>
</reference>
<evidence type="ECO:0000313" key="4">
    <source>
        <dbReference type="EMBL" id="MDM7888478.1"/>
    </source>
</evidence>
<keyword evidence="2" id="KW-1133">Transmembrane helix</keyword>
<keyword evidence="2" id="KW-0812">Transmembrane</keyword>
<dbReference type="RefSeq" id="WP_289470100.1">
    <property type="nucleotide sequence ID" value="NZ_JAUCMM010000004.1"/>
</dbReference>
<dbReference type="InterPro" id="IPR013783">
    <property type="entry name" value="Ig-like_fold"/>
</dbReference>
<dbReference type="Pfam" id="PF05345">
    <property type="entry name" value="He_PIG"/>
    <property type="match status" value="1"/>
</dbReference>
<feature type="compositionally biased region" description="Low complexity" evidence="1">
    <location>
        <begin position="89"/>
        <end position="139"/>
    </location>
</feature>
<keyword evidence="5" id="KW-1185">Reference proteome</keyword>
<dbReference type="Gene3D" id="2.60.40.10">
    <property type="entry name" value="Immunoglobulins"/>
    <property type="match status" value="1"/>
</dbReference>
<feature type="transmembrane region" description="Helical" evidence="2">
    <location>
        <begin position="497"/>
        <end position="517"/>
    </location>
</feature>
<dbReference type="InterPro" id="IPR015919">
    <property type="entry name" value="Cadherin-like_sf"/>
</dbReference>
<organism evidence="4 5">
    <name type="scientific">Curtobacterium subtropicum</name>
    <dbReference type="NCBI Taxonomy" id="3055138"/>
    <lineage>
        <taxon>Bacteria</taxon>
        <taxon>Bacillati</taxon>
        <taxon>Actinomycetota</taxon>
        <taxon>Actinomycetes</taxon>
        <taxon>Micrococcales</taxon>
        <taxon>Microbacteriaceae</taxon>
        <taxon>Curtobacterium</taxon>
    </lineage>
</organism>
<evidence type="ECO:0000313" key="5">
    <source>
        <dbReference type="Proteomes" id="UP001235720"/>
    </source>
</evidence>
<evidence type="ECO:0000256" key="1">
    <source>
        <dbReference type="SAM" id="MobiDB-lite"/>
    </source>
</evidence>
<accession>A0ABT7TFW2</accession>
<protein>
    <submittedName>
        <fullName evidence="4">Ig domain-containing protein</fullName>
    </submittedName>
</protein>
<evidence type="ECO:0000256" key="2">
    <source>
        <dbReference type="SAM" id="Phobius"/>
    </source>
</evidence>
<keyword evidence="2" id="KW-0472">Membrane</keyword>
<feature type="signal peptide" evidence="3">
    <location>
        <begin position="1"/>
        <end position="37"/>
    </location>
</feature>
<feature type="chain" id="PRO_5046155717" evidence="3">
    <location>
        <begin position="38"/>
        <end position="523"/>
    </location>
</feature>
<keyword evidence="3" id="KW-0732">Signal</keyword>
<dbReference type="EMBL" id="JAUCMM010000004">
    <property type="protein sequence ID" value="MDM7888478.1"/>
    <property type="molecule type" value="Genomic_DNA"/>
</dbReference>
<dbReference type="Proteomes" id="UP001235720">
    <property type="component" value="Unassembled WGS sequence"/>
</dbReference>
<feature type="compositionally biased region" description="Low complexity" evidence="1">
    <location>
        <begin position="42"/>
        <end position="78"/>
    </location>
</feature>
<dbReference type="SUPFAM" id="SSF49313">
    <property type="entry name" value="Cadherin-like"/>
    <property type="match status" value="1"/>
</dbReference>
<sequence length="523" mass="52958">MHRSTSTTRRACALGTTVALIGLTTGLGVFTSTAAFADTTAAVSSTDPSQSTAAPTDTTTAAPTDTATSAPASESSDAGTTPTADPSSPADAETPSATETPAPSSSDPATTDAASTDAASTHAASTPSPAATAPAPTGSSTAAAVAAPTVTIVGTPTVGSTLGYVSTGFTDPIDAVWSVDDEWVGRSDTFVVPKELVGKTITLTLLGSTQEQFAKDTVVVAQALTLTTTAGQAFSRSFAVPAPGGAVRYSVGYADPSSADPTDPEDDPAFRLPYDLELDATTGVLSGTPIVAGEYEFTIVATDGTSTTTQYVEITVDPAAAVGVLAYATDTSSAEYYDSIDENGDAHLTHPVRTWIIHPDGSITSFTQPTDDSQEPSIVEGGNPIVAQGGSLWISGELVDEFGNSTTQYDADGNRPEPTVTSDVASDQIAFDEDEYATKVTFPHASTHRLTVAQDGLSVSFPVTVVPTAATVGTTPTVPTATKGQLAFTGADETAPIAWALGLIAAGAGLAGSRTIGRRRAQR</sequence>
<proteinExistence type="predicted"/>